<evidence type="ECO:0000313" key="9">
    <source>
        <dbReference type="EMBL" id="PAA71167.1"/>
    </source>
</evidence>
<dbReference type="PROSITE" id="PS50010">
    <property type="entry name" value="DH_2"/>
    <property type="match status" value="1"/>
</dbReference>
<dbReference type="GO" id="GO:0005085">
    <property type="term" value="F:guanyl-nucleotide exchange factor activity"/>
    <property type="evidence" value="ECO:0007669"/>
    <property type="project" value="InterPro"/>
</dbReference>
<feature type="compositionally biased region" description="Polar residues" evidence="6">
    <location>
        <begin position="907"/>
        <end position="923"/>
    </location>
</feature>
<dbReference type="InterPro" id="IPR011993">
    <property type="entry name" value="PH-like_dom_sf"/>
</dbReference>
<feature type="region of interest" description="Disordered" evidence="6">
    <location>
        <begin position="590"/>
        <end position="723"/>
    </location>
</feature>
<dbReference type="PANTHER" id="PTHR13944">
    <property type="entry name" value="AGAP007712-PA"/>
    <property type="match status" value="1"/>
</dbReference>
<dbReference type="GO" id="GO:0005737">
    <property type="term" value="C:cytoplasm"/>
    <property type="evidence" value="ECO:0007669"/>
    <property type="project" value="UniProtKB-SubCell"/>
</dbReference>
<feature type="region of interest" description="Disordered" evidence="6">
    <location>
        <begin position="820"/>
        <end position="844"/>
    </location>
</feature>
<name>A0A267FDC7_9PLAT</name>
<keyword evidence="4" id="KW-0862">Zinc</keyword>
<accession>A0A267FDC7</accession>
<dbReference type="Gene3D" id="2.30.29.30">
    <property type="entry name" value="Pleckstrin-homology domain (PH domain)/Phosphotyrosine-binding domain (PTB)"/>
    <property type="match status" value="1"/>
</dbReference>
<keyword evidence="5" id="KW-0175">Coiled coil</keyword>
<dbReference type="SMART" id="SM00325">
    <property type="entry name" value="RhoGEF"/>
    <property type="match status" value="1"/>
</dbReference>
<evidence type="ECO:0008006" key="11">
    <source>
        <dbReference type="Google" id="ProtNLM"/>
    </source>
</evidence>
<dbReference type="AlphaFoldDB" id="A0A267FDC7"/>
<dbReference type="InterPro" id="IPR001849">
    <property type="entry name" value="PH_domain"/>
</dbReference>
<dbReference type="Pfam" id="PF17838">
    <property type="entry name" value="PH_16"/>
    <property type="match status" value="1"/>
</dbReference>
<dbReference type="SMART" id="SM00233">
    <property type="entry name" value="PH"/>
    <property type="match status" value="1"/>
</dbReference>
<evidence type="ECO:0000256" key="5">
    <source>
        <dbReference type="ARBA" id="ARBA00023054"/>
    </source>
</evidence>
<dbReference type="InterPro" id="IPR035899">
    <property type="entry name" value="DBL_dom_sf"/>
</dbReference>
<keyword evidence="10" id="KW-1185">Reference proteome</keyword>
<dbReference type="SUPFAM" id="SSF50729">
    <property type="entry name" value="PH domain-like"/>
    <property type="match status" value="1"/>
</dbReference>
<evidence type="ECO:0000313" key="10">
    <source>
        <dbReference type="Proteomes" id="UP000215902"/>
    </source>
</evidence>
<feature type="region of interest" description="Disordered" evidence="6">
    <location>
        <begin position="56"/>
        <end position="85"/>
    </location>
</feature>
<evidence type="ECO:0000256" key="3">
    <source>
        <dbReference type="ARBA" id="ARBA00022553"/>
    </source>
</evidence>
<evidence type="ECO:0000259" key="8">
    <source>
        <dbReference type="PROSITE" id="PS50010"/>
    </source>
</evidence>
<dbReference type="SUPFAM" id="SSF48065">
    <property type="entry name" value="DBL homology domain (DH-domain)"/>
    <property type="match status" value="1"/>
</dbReference>
<evidence type="ECO:0000256" key="2">
    <source>
        <dbReference type="ARBA" id="ARBA00022490"/>
    </source>
</evidence>
<dbReference type="STRING" id="282301.A0A267FDC7"/>
<dbReference type="Pfam" id="PF00621">
    <property type="entry name" value="RhoGEF"/>
    <property type="match status" value="1"/>
</dbReference>
<dbReference type="PANTHER" id="PTHR13944:SF21">
    <property type="entry name" value="CYSTS, ISOFORM C"/>
    <property type="match status" value="1"/>
</dbReference>
<evidence type="ECO:0000256" key="1">
    <source>
        <dbReference type="ARBA" id="ARBA00004496"/>
    </source>
</evidence>
<feature type="compositionally biased region" description="Polar residues" evidence="6">
    <location>
        <begin position="628"/>
        <end position="648"/>
    </location>
</feature>
<organism evidence="9 10">
    <name type="scientific">Macrostomum lignano</name>
    <dbReference type="NCBI Taxonomy" id="282301"/>
    <lineage>
        <taxon>Eukaryota</taxon>
        <taxon>Metazoa</taxon>
        <taxon>Spiralia</taxon>
        <taxon>Lophotrochozoa</taxon>
        <taxon>Platyhelminthes</taxon>
        <taxon>Rhabditophora</taxon>
        <taxon>Macrostomorpha</taxon>
        <taxon>Macrostomida</taxon>
        <taxon>Macrostomidae</taxon>
        <taxon>Macrostomum</taxon>
    </lineage>
</organism>
<evidence type="ECO:0000256" key="4">
    <source>
        <dbReference type="ARBA" id="ARBA00022771"/>
    </source>
</evidence>
<keyword evidence="2" id="KW-0963">Cytoplasm</keyword>
<keyword evidence="4" id="KW-0479">Metal-binding</keyword>
<feature type="compositionally biased region" description="Low complexity" evidence="6">
    <location>
        <begin position="667"/>
        <end position="683"/>
    </location>
</feature>
<dbReference type="GO" id="GO:0035023">
    <property type="term" value="P:regulation of Rho protein signal transduction"/>
    <property type="evidence" value="ECO:0007669"/>
    <property type="project" value="TreeGrafter"/>
</dbReference>
<dbReference type="OrthoDB" id="28045at2759"/>
<dbReference type="GO" id="GO:0008270">
    <property type="term" value="F:zinc ion binding"/>
    <property type="evidence" value="ECO:0007669"/>
    <property type="project" value="UniProtKB-KW"/>
</dbReference>
<reference evidence="9 10" key="1">
    <citation type="submission" date="2017-06" db="EMBL/GenBank/DDBJ databases">
        <title>A platform for efficient transgenesis in Macrostomum lignano, a flatworm model organism for stem cell research.</title>
        <authorList>
            <person name="Berezikov E."/>
        </authorList>
    </citation>
    <scope>NUCLEOTIDE SEQUENCE [LARGE SCALE GENOMIC DNA]</scope>
    <source>
        <strain evidence="9">DV1</strain>
        <tissue evidence="9">Whole organism</tissue>
    </source>
</reference>
<sequence>LCAARCLPQLSVEKACRVKSTARVRQREELARNLCRSCDTSFCYFKAFAQSSEASELPSTELERSSSVSNDRRGPGGGLDSADSTGATWQASVTASLRPTSALAGGGSAVQQLSEHLARLSDATLDSLSSESLRRVSSWSETQEKKQLKRCGEKQVRRCNFIYELVSTELNHLRNIRVLRAVFRDPLRQFFNGDVDRLFPHLDELERLHTCLLRDLRDCDPPADRLPNDWPGLGRVGAVLRRHLGEPRGADWLRAYGGFCSEHTLHLQKAPAGIAQRWPEFADLLQQCERSPMAGRKTLQDFYLMLTQRLSKYKTLFPQISEYCQLAPEDPDMPRACQDLDRLLEGVNATVESSHNRHLLERIAAGFQPSPEQSGLSADQLMSRSLLHSGHLKLQTSEMKSHVPCFAVLLNDMLVFLQELPGDRYSPLACPSRYVPVIHFSETDAIVRENESGKSKATFFIIIKKPDPALINLACMSLEERNKWLRRINQVRDSNPRADERAVQAEKRLREKSKVSAELLASMEAKDRELRGLLNEKGQLWKQLLGLWGPSEPAALPEEGSDSDQLLCQALRELDSLRRLLHSAPAFAAGASENAEASGGSLTRSASNAEDKAASSVSLPKRADTFSGYDSRQQRPPASAVQDESLNGSDILLAQQPQPSQTPQPAPTQSKSATTASSSTSLSVKEKTRRPSVFELMFKRPQRDAQGSSVSEEDSGGSDQELRQPDAAGLVSLDRLHSVVNGLCQDLLAARTRLADKFKEEARLRQELQELRAARETEGHRSQDSLLETIRLQRAELEAEKARFRDSQRRELARLETRKEDLERKEEAQRQRQEELHRQQASLTEQKRTLQLQFDQYNSMRMQHAKSFSDDFVEPPPQQQQPVGRPAHHQPSPSAILTVPTAACGSGSLTVSSAKGHSKSASNLAPAAAQPQVPPHLTSRLIEDRQARENGAGPALTSPTQHTRLSPSPSSASGGGVAQTALPPHLPLHLASDSKKRKSTSVFKVLRRNGESDSTINN</sequence>
<feature type="domain" description="DH" evidence="8">
    <location>
        <begin position="157"/>
        <end position="350"/>
    </location>
</feature>
<dbReference type="EMBL" id="NIVC01001183">
    <property type="protein sequence ID" value="PAA71167.1"/>
    <property type="molecule type" value="Genomic_DNA"/>
</dbReference>
<feature type="compositionally biased region" description="Low complexity" evidence="6">
    <location>
        <begin position="590"/>
        <end position="601"/>
    </location>
</feature>
<keyword evidence="3" id="KW-0597">Phosphoprotein</keyword>
<feature type="region of interest" description="Disordered" evidence="6">
    <location>
        <begin position="869"/>
        <end position="934"/>
    </location>
</feature>
<feature type="domain" description="PH" evidence="7">
    <location>
        <begin position="385"/>
        <end position="493"/>
    </location>
</feature>
<evidence type="ECO:0000259" key="7">
    <source>
        <dbReference type="PROSITE" id="PS50003"/>
    </source>
</evidence>
<gene>
    <name evidence="9" type="ORF">BOX15_Mlig030497g1</name>
</gene>
<dbReference type="InterPro" id="IPR041020">
    <property type="entry name" value="PH_16"/>
</dbReference>
<comment type="caution">
    <text evidence="9">The sequence shown here is derived from an EMBL/GenBank/DDBJ whole genome shotgun (WGS) entry which is preliminary data.</text>
</comment>
<comment type="subcellular location">
    <subcellularLocation>
        <location evidence="1">Cytoplasm</location>
    </subcellularLocation>
</comment>
<dbReference type="InterPro" id="IPR051632">
    <property type="entry name" value="Rho_GEF"/>
</dbReference>
<dbReference type="InterPro" id="IPR000219">
    <property type="entry name" value="DH_dom"/>
</dbReference>
<feature type="compositionally biased region" description="Basic and acidic residues" evidence="6">
    <location>
        <begin position="820"/>
        <end position="838"/>
    </location>
</feature>
<protein>
    <recommendedName>
        <fullName evidence="11">DH domain-containing protein</fullName>
    </recommendedName>
</protein>
<dbReference type="Proteomes" id="UP000215902">
    <property type="component" value="Unassembled WGS sequence"/>
</dbReference>
<evidence type="ECO:0000256" key="6">
    <source>
        <dbReference type="SAM" id="MobiDB-lite"/>
    </source>
</evidence>
<feature type="region of interest" description="Disordered" evidence="6">
    <location>
        <begin position="950"/>
        <end position="1018"/>
    </location>
</feature>
<dbReference type="PROSITE" id="PS50003">
    <property type="entry name" value="PH_DOMAIN"/>
    <property type="match status" value="1"/>
</dbReference>
<feature type="non-terminal residue" evidence="9">
    <location>
        <position position="1"/>
    </location>
</feature>
<dbReference type="Gene3D" id="1.20.900.10">
    <property type="entry name" value="Dbl homology (DH) domain"/>
    <property type="match status" value="1"/>
</dbReference>
<proteinExistence type="predicted"/>
<keyword evidence="4" id="KW-0863">Zinc-finger</keyword>